<dbReference type="InterPro" id="IPR041569">
    <property type="entry name" value="AAA_lid_3"/>
</dbReference>
<dbReference type="SUPFAM" id="SSF52540">
    <property type="entry name" value="P-loop containing nucleoside triphosphate hydrolases"/>
    <property type="match status" value="2"/>
</dbReference>
<evidence type="ECO:0000256" key="1">
    <source>
        <dbReference type="ARBA" id="ARBA00006914"/>
    </source>
</evidence>
<keyword evidence="6" id="KW-1185">Reference proteome</keyword>
<dbReference type="GO" id="GO:0035494">
    <property type="term" value="P:SNARE complex disassembly"/>
    <property type="evidence" value="ECO:0007669"/>
    <property type="project" value="InterPro"/>
</dbReference>
<dbReference type="GO" id="GO:0006891">
    <property type="term" value="P:intra-Golgi vesicle-mediated transport"/>
    <property type="evidence" value="ECO:0007669"/>
    <property type="project" value="TreeGrafter"/>
</dbReference>
<dbReference type="InterPro" id="IPR027417">
    <property type="entry name" value="P-loop_NTPase"/>
</dbReference>
<dbReference type="InterPro" id="IPR003959">
    <property type="entry name" value="ATPase_AAA_core"/>
</dbReference>
<dbReference type="EMBL" id="UPSH01000001">
    <property type="protein sequence ID" value="VBB18968.1"/>
    <property type="molecule type" value="Genomic_DNA"/>
</dbReference>
<name>A0A5K0UAC5_9VIRU</name>
<dbReference type="PANTHER" id="PTHR23078:SF3">
    <property type="entry name" value="VESICLE-FUSING ATPASE"/>
    <property type="match status" value="1"/>
</dbReference>
<dbReference type="InterPro" id="IPR009010">
    <property type="entry name" value="Asp_de-COase-like_dom_sf"/>
</dbReference>
<organism evidence="5 6">
    <name type="scientific">Yasminevirus sp. GU-2018</name>
    <dbReference type="NCBI Taxonomy" id="2420051"/>
    <lineage>
        <taxon>Viruses</taxon>
        <taxon>Varidnaviria</taxon>
        <taxon>Bamfordvirae</taxon>
        <taxon>Nucleocytoviricota</taxon>
        <taxon>Megaviricetes</taxon>
        <taxon>Imitervirales</taxon>
        <taxon>Mimiviridae</taxon>
        <taxon>Klosneuvirinae</taxon>
        <taxon>Yasminevirus</taxon>
        <taxon>Yasminevirus saudimassiliense</taxon>
    </lineage>
</organism>
<reference evidence="5 6" key="1">
    <citation type="submission" date="2018-10" db="EMBL/GenBank/DDBJ databases">
        <authorList>
            <consortium name="IHU Genomes"/>
        </authorList>
    </citation>
    <scope>NUCLEOTIDE SEQUENCE [LARGE SCALE GENOMIC DNA]</scope>
    <source>
        <strain evidence="5 6">A1</strain>
    </source>
</reference>
<accession>A0A5K0UAC5</accession>
<sequence length="722" mass="81357">MSFERLNCPDNTYAFKNCVLLNIPLFLSQKDQVTFSPKKAYCAKVGKFYYNIEHNPSLTNLQIMMSMYQRRDTSIDDLKTLAVFPLTDVIASCEKLPRVSAELTLHSDKKTIVNIEKDAFSKMLRDHLIDTKSIVSDQQHIVFKNVDGTTLVIKFITNRKTPGVVTGDTSIILHEGSPNISIAENKALFKTSLNLVDMGIGGLDDEFSEMFRRAFSSRMLKPETVKSLGIKHIKGILLHGPPGCGKTLIARKICKMIDSVEPKIVNGPDIKSKYVGESEANMRRLFADAEDEYKRKGDASRLHVIVFDEIDSICKARGTTTGGTGVDDSIVNQLLTKFDGVNECNNFLIIGMTNRPDMLDEALLRPGRFELQLQISLPDESGRLQIIKIHTKKLHDTNRMDPSVNIDELAIKTRNYTGAEIEGLVNSARSYAIQRAVKMDSEKEAIEVDEEKILVSKQDFDLALLEIKPRYGLDVSVKDQMSPYGIMMYSEQFEDFYTELKADILRFMVSFNKQMVCFVIGRQGSGRTNLALEMATITKYPFVKYVTGRSFVGMSEAQKSSHVKNCLDDADKSPQSVVILDDVENIIDWVYSDITGVPRFSLSVCSTLKSLLNYHHSNKRLVIFTFNDDTISTINSLRILPKSNRDYLIPESPIDPKIQPLIRGVNETLSTDIAQKDVVISDSDKAEKTHSVKVEKDESVLYVNGDLPIKQYIFEYNNAARF</sequence>
<dbReference type="Gene3D" id="1.10.8.60">
    <property type="match status" value="1"/>
</dbReference>
<dbReference type="GO" id="GO:0005524">
    <property type="term" value="F:ATP binding"/>
    <property type="evidence" value="ECO:0007669"/>
    <property type="project" value="UniProtKB-KW"/>
</dbReference>
<dbReference type="PANTHER" id="PTHR23078">
    <property type="entry name" value="VESICULAR-FUSION PROTEIN NSF"/>
    <property type="match status" value="1"/>
</dbReference>
<dbReference type="FunFam" id="3.40.50.300:FF:000166">
    <property type="entry name" value="vesicle-fusing ATPase isoform X1"/>
    <property type="match status" value="1"/>
</dbReference>
<dbReference type="SUPFAM" id="SSF50692">
    <property type="entry name" value="ADC-like"/>
    <property type="match status" value="1"/>
</dbReference>
<dbReference type="Proteomes" id="UP000594342">
    <property type="component" value="Unassembled WGS sequence"/>
</dbReference>
<dbReference type="GO" id="GO:0016887">
    <property type="term" value="F:ATP hydrolysis activity"/>
    <property type="evidence" value="ECO:0007669"/>
    <property type="project" value="InterPro"/>
</dbReference>
<comment type="caution">
    <text evidence="5">The sequence shown here is derived from an EMBL/GenBank/DDBJ whole genome shotgun (WGS) entry which is preliminary data.</text>
</comment>
<protein>
    <recommendedName>
        <fullName evidence="4">AAA+ ATPase domain-containing protein</fullName>
    </recommendedName>
</protein>
<dbReference type="SMART" id="SM00382">
    <property type="entry name" value="AAA"/>
    <property type="match status" value="2"/>
</dbReference>
<dbReference type="InterPro" id="IPR003593">
    <property type="entry name" value="AAA+_ATPase"/>
</dbReference>
<dbReference type="Gene3D" id="3.40.50.300">
    <property type="entry name" value="P-loop containing nucleotide triphosphate hydrolases"/>
    <property type="match status" value="2"/>
</dbReference>
<proteinExistence type="inferred from homology"/>
<dbReference type="GO" id="GO:0043001">
    <property type="term" value="P:Golgi to plasma membrane protein transport"/>
    <property type="evidence" value="ECO:0007669"/>
    <property type="project" value="TreeGrafter"/>
</dbReference>
<dbReference type="FunFam" id="3.40.50.300:FF:000154">
    <property type="entry name" value="Vesicle-fusing ATPase 1"/>
    <property type="match status" value="1"/>
</dbReference>
<feature type="domain" description="AAA+ ATPase" evidence="4">
    <location>
        <begin position="232"/>
        <end position="379"/>
    </location>
</feature>
<dbReference type="Pfam" id="PF17862">
    <property type="entry name" value="AAA_lid_3"/>
    <property type="match status" value="1"/>
</dbReference>
<dbReference type="InterPro" id="IPR039812">
    <property type="entry name" value="Vesicle-fus_ATPase"/>
</dbReference>
<keyword evidence="3" id="KW-0067">ATP-binding</keyword>
<evidence type="ECO:0000256" key="2">
    <source>
        <dbReference type="ARBA" id="ARBA00022741"/>
    </source>
</evidence>
<keyword evidence="2" id="KW-0547">Nucleotide-binding</keyword>
<evidence type="ECO:0000313" key="5">
    <source>
        <dbReference type="EMBL" id="VBB18968.1"/>
    </source>
</evidence>
<evidence type="ECO:0000256" key="3">
    <source>
        <dbReference type="ARBA" id="ARBA00022840"/>
    </source>
</evidence>
<feature type="domain" description="AAA+ ATPase" evidence="4">
    <location>
        <begin position="513"/>
        <end position="655"/>
    </location>
</feature>
<dbReference type="FunFam" id="1.10.8.60:FF:000127">
    <property type="entry name" value="Vesicular-fusion protein SEC18"/>
    <property type="match status" value="1"/>
</dbReference>
<evidence type="ECO:0000313" key="6">
    <source>
        <dbReference type="Proteomes" id="UP000594342"/>
    </source>
</evidence>
<dbReference type="Pfam" id="PF00004">
    <property type="entry name" value="AAA"/>
    <property type="match status" value="2"/>
</dbReference>
<dbReference type="Gene3D" id="2.40.40.20">
    <property type="match status" value="1"/>
</dbReference>
<evidence type="ECO:0000259" key="4">
    <source>
        <dbReference type="SMART" id="SM00382"/>
    </source>
</evidence>
<comment type="similarity">
    <text evidence="1">Belongs to the AAA ATPase family.</text>
</comment>
<gene>
    <name evidence="5" type="ORF">YASMINEVIRUS_1500</name>
</gene>